<protein>
    <recommendedName>
        <fullName evidence="4">Secreted protein</fullName>
    </recommendedName>
</protein>
<gene>
    <name evidence="2" type="ORF">CRG98_022766</name>
</gene>
<comment type="caution">
    <text evidence="2">The sequence shown here is derived from an EMBL/GenBank/DDBJ whole genome shotgun (WGS) entry which is preliminary data.</text>
</comment>
<accession>A0A2I0JKL8</accession>
<evidence type="ECO:0000313" key="3">
    <source>
        <dbReference type="Proteomes" id="UP000233551"/>
    </source>
</evidence>
<reference evidence="2 3" key="1">
    <citation type="submission" date="2017-11" db="EMBL/GenBank/DDBJ databases">
        <title>De-novo sequencing of pomegranate (Punica granatum L.) genome.</title>
        <authorList>
            <person name="Akparov Z."/>
            <person name="Amiraslanov A."/>
            <person name="Hajiyeva S."/>
            <person name="Abbasov M."/>
            <person name="Kaur K."/>
            <person name="Hamwieh A."/>
            <person name="Solovyev V."/>
            <person name="Salamov A."/>
            <person name="Braich B."/>
            <person name="Kosarev P."/>
            <person name="Mahmoud A."/>
            <person name="Hajiyev E."/>
            <person name="Babayeva S."/>
            <person name="Izzatullayeva V."/>
            <person name="Mammadov A."/>
            <person name="Mammadov A."/>
            <person name="Sharifova S."/>
            <person name="Ojaghi J."/>
            <person name="Eynullazada K."/>
            <person name="Bayramov B."/>
            <person name="Abdulazimova A."/>
            <person name="Shahmuradov I."/>
        </authorList>
    </citation>
    <scope>NUCLEOTIDE SEQUENCE [LARGE SCALE GENOMIC DNA]</scope>
    <source>
        <strain evidence="3">cv. AG2017</strain>
        <tissue evidence="2">Leaf</tissue>
    </source>
</reference>
<proteinExistence type="predicted"/>
<dbReference type="EMBL" id="PGOL01001567">
    <property type="protein sequence ID" value="PKI56808.1"/>
    <property type="molecule type" value="Genomic_DNA"/>
</dbReference>
<organism evidence="2 3">
    <name type="scientific">Punica granatum</name>
    <name type="common">Pomegranate</name>
    <dbReference type="NCBI Taxonomy" id="22663"/>
    <lineage>
        <taxon>Eukaryota</taxon>
        <taxon>Viridiplantae</taxon>
        <taxon>Streptophyta</taxon>
        <taxon>Embryophyta</taxon>
        <taxon>Tracheophyta</taxon>
        <taxon>Spermatophyta</taxon>
        <taxon>Magnoliopsida</taxon>
        <taxon>eudicotyledons</taxon>
        <taxon>Gunneridae</taxon>
        <taxon>Pentapetalae</taxon>
        <taxon>rosids</taxon>
        <taxon>malvids</taxon>
        <taxon>Myrtales</taxon>
        <taxon>Lythraceae</taxon>
        <taxon>Punica</taxon>
    </lineage>
</organism>
<feature type="chain" id="PRO_5014198837" description="Secreted protein" evidence="1">
    <location>
        <begin position="23"/>
        <end position="117"/>
    </location>
</feature>
<dbReference type="Proteomes" id="UP000233551">
    <property type="component" value="Unassembled WGS sequence"/>
</dbReference>
<dbReference type="AlphaFoldDB" id="A0A2I0JKL8"/>
<feature type="signal peptide" evidence="1">
    <location>
        <begin position="1"/>
        <end position="22"/>
    </location>
</feature>
<keyword evidence="1" id="KW-0732">Signal</keyword>
<keyword evidence="3" id="KW-1185">Reference proteome</keyword>
<evidence type="ECO:0000256" key="1">
    <source>
        <dbReference type="SAM" id="SignalP"/>
    </source>
</evidence>
<evidence type="ECO:0008006" key="4">
    <source>
        <dbReference type="Google" id="ProtNLM"/>
    </source>
</evidence>
<sequence>MHSSRLNGLFICLCLWLRGGYLFVGHLPHRSMRKGSERNSQGGVNLCIVFACDRRVPVRDVKEDDTFSDCSVEYTGVGRAVLYSSELVACDLSSPVVRGGWTGYIRPLITACIVVKM</sequence>
<name>A0A2I0JKL8_PUNGR</name>
<evidence type="ECO:0000313" key="2">
    <source>
        <dbReference type="EMBL" id="PKI56808.1"/>
    </source>
</evidence>